<dbReference type="Pfam" id="PF07727">
    <property type="entry name" value="RVT_2"/>
    <property type="match status" value="1"/>
</dbReference>
<dbReference type="Pfam" id="PF00665">
    <property type="entry name" value="rve"/>
    <property type="match status" value="1"/>
</dbReference>
<comment type="caution">
    <text evidence="4">The sequence shown here is derived from an EMBL/GenBank/DDBJ whole genome shotgun (WGS) entry which is preliminary data.</text>
</comment>
<dbReference type="GO" id="GO:0003676">
    <property type="term" value="F:nucleic acid binding"/>
    <property type="evidence" value="ECO:0007669"/>
    <property type="project" value="InterPro"/>
</dbReference>
<reference evidence="4" key="1">
    <citation type="journal article" date="2023" name="bioRxiv">
        <title>Improved chromosome-level genome assembly for marigold (Tagetes erecta).</title>
        <authorList>
            <person name="Jiang F."/>
            <person name="Yuan L."/>
            <person name="Wang S."/>
            <person name="Wang H."/>
            <person name="Xu D."/>
            <person name="Wang A."/>
            <person name="Fan W."/>
        </authorList>
    </citation>
    <scope>NUCLEOTIDE SEQUENCE</scope>
    <source>
        <strain evidence="4">WSJ</strain>
        <tissue evidence="4">Leaf</tissue>
    </source>
</reference>
<dbReference type="Proteomes" id="UP001229421">
    <property type="component" value="Unassembled WGS sequence"/>
</dbReference>
<feature type="region of interest" description="Disordered" evidence="2">
    <location>
        <begin position="825"/>
        <end position="942"/>
    </location>
</feature>
<dbReference type="InterPro" id="IPR012337">
    <property type="entry name" value="RNaseH-like_sf"/>
</dbReference>
<dbReference type="InterPro" id="IPR029472">
    <property type="entry name" value="Copia-like_N"/>
</dbReference>
<keyword evidence="1" id="KW-0645">Protease</keyword>
<dbReference type="PANTHER" id="PTHR11439:SF489">
    <property type="entry name" value="RNA-DIRECTED DNA POLYMERASE"/>
    <property type="match status" value="1"/>
</dbReference>
<dbReference type="GO" id="GO:0004190">
    <property type="term" value="F:aspartic-type endopeptidase activity"/>
    <property type="evidence" value="ECO:0007669"/>
    <property type="project" value="UniProtKB-KW"/>
</dbReference>
<dbReference type="Pfam" id="PF13976">
    <property type="entry name" value="gag_pre-integrs"/>
    <property type="match status" value="1"/>
</dbReference>
<dbReference type="Pfam" id="PF22936">
    <property type="entry name" value="Pol_BBD"/>
    <property type="match status" value="1"/>
</dbReference>
<evidence type="ECO:0000256" key="2">
    <source>
        <dbReference type="SAM" id="MobiDB-lite"/>
    </source>
</evidence>
<dbReference type="InterPro" id="IPR057670">
    <property type="entry name" value="SH3_retrovirus"/>
</dbReference>
<dbReference type="PANTHER" id="PTHR11439">
    <property type="entry name" value="GAG-POL-RELATED RETROTRANSPOSON"/>
    <property type="match status" value="1"/>
</dbReference>
<evidence type="ECO:0000256" key="1">
    <source>
        <dbReference type="ARBA" id="ARBA00022750"/>
    </source>
</evidence>
<dbReference type="InterPro" id="IPR025724">
    <property type="entry name" value="GAG-pre-integrase_dom"/>
</dbReference>
<evidence type="ECO:0000259" key="3">
    <source>
        <dbReference type="PROSITE" id="PS50994"/>
    </source>
</evidence>
<dbReference type="SUPFAM" id="SSF56672">
    <property type="entry name" value="DNA/RNA polymerases"/>
    <property type="match status" value="1"/>
</dbReference>
<gene>
    <name evidence="4" type="ORF">QVD17_32863</name>
</gene>
<dbReference type="CDD" id="cd09272">
    <property type="entry name" value="RNase_HI_RT_Ty1"/>
    <property type="match status" value="1"/>
</dbReference>
<keyword evidence="1" id="KW-0378">Hydrolase</keyword>
<name>A0AAD8K0A0_TARER</name>
<feature type="region of interest" description="Disordered" evidence="2">
    <location>
        <begin position="297"/>
        <end position="322"/>
    </location>
</feature>
<dbReference type="InterPro" id="IPR013103">
    <property type="entry name" value="RVT_2"/>
</dbReference>
<dbReference type="Pfam" id="PF25597">
    <property type="entry name" value="SH3_retrovirus"/>
    <property type="match status" value="1"/>
</dbReference>
<sequence>MAPELQKLKGETSKTKLSDLDFGDPLYLHPSDTSNASVINIKLKGTENYNVWANSMELALKVKNKLGFIDGTVVKTLDDPVLGNQWDRCNSVVLSWILNSISEELYVGQIFSKIALDVWVELKETYSKLDGSVIYNLYKQINSTTQNGSSVSDYYHKLNSLWRQYDAITKLPKCTCNSSLQVTDFNNQIKLMQFLMGLDDTYQPIRTNILSKEPLPSVKNAFAMISAEESHRESNASHLNLKTQAAAFNSKLTEISKRKIPTKPQPLKCTHCNLTGHTIDKCFEIVGYPPNYKKKTNTQRAQAKSNATCDISSSSQTTNTMSQPFTPEQIAQIMSLISGNTANSFSADMSGNFVSHKLNSKLHNMFCSNSSTELRESEIWIIDSGANQHMVTNDSKIFNSLDVSEFNLTVGHPNGTKAQIMKIGSLKINDDTILRGVLVIPDYCVNLISVNKMAKENKLYSFFTESHCYVQDFLAKRLVMTGRELGGLYMVSPLNESQFLACNSNMFNCSTSFELWHTRLGHPSDQVLKVLKDDLCFTKFGLSEPCDICHESKQTRSVFPHSEHVSKKVGDLIHLDLWGPFKTASREGYKYFLTIVDDFSRGVWLYLIKSKDQVYHHIESFFSLIRNQFGQCIKICRSDNGTEFVNQRLQSFFNLKGVIHQTSCAYTPQQNGIVERKHRHLLNTARSLMFQGGLPISMWTESVLTAAYLINRTPSSVLNGRTPYELLFGSKPSLKHLRNFGCLVFSTNLNPKSKFEKRAIKCVLLGYSVFKKGYKLWDMDSKTVLFSRDVCFYEHVFPFKQKSSLESKLEYSSTIQDFFTTFEDKDQSMPNDESMAHDSTNNPNNSSPTSNQGTHSDHSSGRLTNPNNITTPGLSSNRTAPGHSQDSQSTTIGKNDTLGSGGEDFNNFEDTNNGSASEGTNVNTHDENAPTAQIRRSTRSTSVPRRLGDFILNNKVKYGLDRVVNYSKLSCENFNFLTALDKSVVPNSYKEASKDPNWIHAMNMEMEALSRNDTWVMTDLPKGRKPVGCKWVFKIKHNPDGQVARYKARLVAKGYSQKEGIDFDETFSPVVKMVTIRCVISLAVQNDWSLFQLDVDNAFLYGTITEDVYMIPPEGYYNKDETKVCKLVKSLYGLKQASRQWNEKLTITLLEIGFKQSTSDYSLFVKTDNDMICVLLVYVDDIVLTGNNLDELKRIKSWLSSKFLIKDLGKLKYFLGIEVFETDSGLVLSQRKYCLDLLAEFGILGAKPVGNPIEQNIVVTNKENSYKGDTEIVDISAYQRLIGKLIYLTLTRPDISYTVSCLSQFMHKPLESHLKIAMRLLKYLKKSPGKGNLFSKTVCFQLRGYSDSDWGKCLATRRSVSGFCVFLGNSLISWKSKKQHTVSRSSAEAEYRCMADLTCEVVWLLKLLRDLGVSQQLPIDIYCDNKAALLISANPVFHERTKHFESDLHFVRERVCSGVVKVLKIDTLEQPADIFTKGLGVAQHDFLCKKLQLVDVFQD</sequence>
<organism evidence="4 5">
    <name type="scientific">Tagetes erecta</name>
    <name type="common">African marigold</name>
    <dbReference type="NCBI Taxonomy" id="13708"/>
    <lineage>
        <taxon>Eukaryota</taxon>
        <taxon>Viridiplantae</taxon>
        <taxon>Streptophyta</taxon>
        <taxon>Embryophyta</taxon>
        <taxon>Tracheophyta</taxon>
        <taxon>Spermatophyta</taxon>
        <taxon>Magnoliopsida</taxon>
        <taxon>eudicotyledons</taxon>
        <taxon>Gunneridae</taxon>
        <taxon>Pentapetalae</taxon>
        <taxon>asterids</taxon>
        <taxon>campanulids</taxon>
        <taxon>Asterales</taxon>
        <taxon>Asteraceae</taxon>
        <taxon>Asteroideae</taxon>
        <taxon>Heliantheae alliance</taxon>
        <taxon>Tageteae</taxon>
        <taxon>Tagetes</taxon>
    </lineage>
</organism>
<dbReference type="SUPFAM" id="SSF53098">
    <property type="entry name" value="Ribonuclease H-like"/>
    <property type="match status" value="1"/>
</dbReference>
<feature type="compositionally biased region" description="Polar residues" evidence="2">
    <location>
        <begin position="908"/>
        <end position="923"/>
    </location>
</feature>
<proteinExistence type="predicted"/>
<feature type="compositionally biased region" description="Low complexity" evidence="2">
    <location>
        <begin position="839"/>
        <end position="851"/>
    </location>
</feature>
<feature type="compositionally biased region" description="Low complexity" evidence="2">
    <location>
        <begin position="312"/>
        <end position="322"/>
    </location>
</feature>
<dbReference type="PROSITE" id="PS50994">
    <property type="entry name" value="INTEGRASE"/>
    <property type="match status" value="1"/>
</dbReference>
<evidence type="ECO:0000313" key="4">
    <source>
        <dbReference type="EMBL" id="KAK1411971.1"/>
    </source>
</evidence>
<feature type="compositionally biased region" description="Polar residues" evidence="2">
    <location>
        <begin position="298"/>
        <end position="311"/>
    </location>
</feature>
<dbReference type="InterPro" id="IPR043502">
    <property type="entry name" value="DNA/RNA_pol_sf"/>
</dbReference>
<feature type="domain" description="Integrase catalytic" evidence="3">
    <location>
        <begin position="556"/>
        <end position="731"/>
    </location>
</feature>
<dbReference type="InterPro" id="IPR001584">
    <property type="entry name" value="Integrase_cat-core"/>
</dbReference>
<dbReference type="EMBL" id="JAUHHV010000009">
    <property type="protein sequence ID" value="KAK1411971.1"/>
    <property type="molecule type" value="Genomic_DNA"/>
</dbReference>
<dbReference type="Gene3D" id="3.30.420.10">
    <property type="entry name" value="Ribonuclease H-like superfamily/Ribonuclease H"/>
    <property type="match status" value="1"/>
</dbReference>
<evidence type="ECO:0000313" key="5">
    <source>
        <dbReference type="Proteomes" id="UP001229421"/>
    </source>
</evidence>
<keyword evidence="1" id="KW-0064">Aspartyl protease</keyword>
<dbReference type="InterPro" id="IPR036397">
    <property type="entry name" value="RNaseH_sf"/>
</dbReference>
<dbReference type="Pfam" id="PF14244">
    <property type="entry name" value="Retrotran_gag_3"/>
    <property type="match status" value="1"/>
</dbReference>
<dbReference type="InterPro" id="IPR054722">
    <property type="entry name" value="PolX-like_BBD"/>
</dbReference>
<protein>
    <recommendedName>
        <fullName evidence="3">Integrase catalytic domain-containing protein</fullName>
    </recommendedName>
</protein>
<feature type="compositionally biased region" description="Polar residues" evidence="2">
    <location>
        <begin position="861"/>
        <end position="898"/>
    </location>
</feature>
<dbReference type="GO" id="GO:0015074">
    <property type="term" value="P:DNA integration"/>
    <property type="evidence" value="ECO:0007669"/>
    <property type="project" value="InterPro"/>
</dbReference>
<keyword evidence="5" id="KW-1185">Reference proteome</keyword>
<accession>A0AAD8K0A0</accession>